<accession>A0A0A9CAY6</accession>
<sequence>MEEQALTWFLSNNKS</sequence>
<dbReference type="EMBL" id="GBRH01225149">
    <property type="protein sequence ID" value="JAD72746.1"/>
    <property type="molecule type" value="Transcribed_RNA"/>
</dbReference>
<organism evidence="1">
    <name type="scientific">Arundo donax</name>
    <name type="common">Giant reed</name>
    <name type="synonym">Donax arundinaceus</name>
    <dbReference type="NCBI Taxonomy" id="35708"/>
    <lineage>
        <taxon>Eukaryota</taxon>
        <taxon>Viridiplantae</taxon>
        <taxon>Streptophyta</taxon>
        <taxon>Embryophyta</taxon>
        <taxon>Tracheophyta</taxon>
        <taxon>Spermatophyta</taxon>
        <taxon>Magnoliopsida</taxon>
        <taxon>Liliopsida</taxon>
        <taxon>Poales</taxon>
        <taxon>Poaceae</taxon>
        <taxon>PACMAD clade</taxon>
        <taxon>Arundinoideae</taxon>
        <taxon>Arundineae</taxon>
        <taxon>Arundo</taxon>
    </lineage>
</organism>
<protein>
    <submittedName>
        <fullName evidence="1">Uncharacterized protein</fullName>
    </submittedName>
</protein>
<reference evidence="1" key="1">
    <citation type="submission" date="2014-09" db="EMBL/GenBank/DDBJ databases">
        <authorList>
            <person name="Magalhaes I.L.F."/>
            <person name="Oliveira U."/>
            <person name="Santos F.R."/>
            <person name="Vidigal T.H.D.A."/>
            <person name="Brescovit A.D."/>
            <person name="Santos A.J."/>
        </authorList>
    </citation>
    <scope>NUCLEOTIDE SEQUENCE</scope>
    <source>
        <tissue evidence="1">Shoot tissue taken approximately 20 cm above the soil surface</tissue>
    </source>
</reference>
<reference evidence="1" key="2">
    <citation type="journal article" date="2015" name="Data Brief">
        <title>Shoot transcriptome of the giant reed, Arundo donax.</title>
        <authorList>
            <person name="Barrero R.A."/>
            <person name="Guerrero F.D."/>
            <person name="Moolhuijzen P."/>
            <person name="Goolsby J.A."/>
            <person name="Tidwell J."/>
            <person name="Bellgard S.E."/>
            <person name="Bellgard M.I."/>
        </authorList>
    </citation>
    <scope>NUCLEOTIDE SEQUENCE</scope>
    <source>
        <tissue evidence="1">Shoot tissue taken approximately 20 cm above the soil surface</tissue>
    </source>
</reference>
<proteinExistence type="predicted"/>
<evidence type="ECO:0000313" key="1">
    <source>
        <dbReference type="EMBL" id="JAD72746.1"/>
    </source>
</evidence>
<name>A0A0A9CAY6_ARUDO</name>